<dbReference type="GeneID" id="63862482"/>
<evidence type="ECO:0000313" key="2">
    <source>
        <dbReference type="Proteomes" id="UP000249789"/>
    </source>
</evidence>
<name>A0A8G1RR90_9EURO</name>
<proteinExistence type="predicted"/>
<dbReference type="EMBL" id="KZ824660">
    <property type="protein sequence ID" value="RAK75246.1"/>
    <property type="molecule type" value="Genomic_DNA"/>
</dbReference>
<reference evidence="1 2" key="1">
    <citation type="submission" date="2018-02" db="EMBL/GenBank/DDBJ databases">
        <title>The genomes of Aspergillus section Nigri reveals drivers in fungal speciation.</title>
        <authorList>
            <consortium name="DOE Joint Genome Institute"/>
            <person name="Vesth T.C."/>
            <person name="Nybo J."/>
            <person name="Theobald S."/>
            <person name="Brandl J."/>
            <person name="Frisvad J.C."/>
            <person name="Nielsen K.F."/>
            <person name="Lyhne E.K."/>
            <person name="Kogle M.E."/>
            <person name="Kuo A."/>
            <person name="Riley R."/>
            <person name="Clum A."/>
            <person name="Nolan M."/>
            <person name="Lipzen A."/>
            <person name="Salamov A."/>
            <person name="Henrissat B."/>
            <person name="Wiebenga A."/>
            <person name="De vries R.P."/>
            <person name="Grigoriev I.V."/>
            <person name="Mortensen U.H."/>
            <person name="Andersen M.R."/>
            <person name="Baker S.E."/>
        </authorList>
    </citation>
    <scope>NUCLEOTIDE SEQUENCE [LARGE SCALE GENOMIC DNA]</scope>
    <source>
        <strain evidence="1 2">CBS 313.89</strain>
    </source>
</reference>
<accession>A0A8G1RR90</accession>
<dbReference type="AlphaFoldDB" id="A0A8G1RR90"/>
<sequence>MPLQMLLEILEMIVAPLDHRADINALARTSRELHRQLNPYLYRPSADYVQSFNLLWAARVG</sequence>
<dbReference type="RefSeq" id="XP_040799256.1">
    <property type="nucleotide sequence ID" value="XM_040945149.1"/>
</dbReference>
<gene>
    <name evidence="1" type="ORF">BO72DRAFT_450007</name>
</gene>
<protein>
    <submittedName>
        <fullName evidence="1">Uncharacterized protein</fullName>
    </submittedName>
</protein>
<dbReference type="Proteomes" id="UP000249789">
    <property type="component" value="Unassembled WGS sequence"/>
</dbReference>
<organism evidence="1 2">
    <name type="scientific">Aspergillus fijiensis CBS 313.89</name>
    <dbReference type="NCBI Taxonomy" id="1448319"/>
    <lineage>
        <taxon>Eukaryota</taxon>
        <taxon>Fungi</taxon>
        <taxon>Dikarya</taxon>
        <taxon>Ascomycota</taxon>
        <taxon>Pezizomycotina</taxon>
        <taxon>Eurotiomycetes</taxon>
        <taxon>Eurotiomycetidae</taxon>
        <taxon>Eurotiales</taxon>
        <taxon>Aspergillaceae</taxon>
        <taxon>Aspergillus</taxon>
    </lineage>
</organism>
<dbReference type="VEuPathDB" id="FungiDB:BO72DRAFT_450007"/>
<evidence type="ECO:0000313" key="1">
    <source>
        <dbReference type="EMBL" id="RAK75246.1"/>
    </source>
</evidence>
<dbReference type="OrthoDB" id="341259at2759"/>
<keyword evidence="2" id="KW-1185">Reference proteome</keyword>